<reference evidence="2 3" key="1">
    <citation type="submission" date="2018-11" db="EMBL/GenBank/DDBJ databases">
        <authorList>
            <person name="Zhou Z."/>
            <person name="Wang G."/>
        </authorList>
    </citation>
    <scope>NUCLEOTIDE SEQUENCE [LARGE SCALE GENOMIC DNA]</scope>
    <source>
        <strain evidence="2 3">KCTC42998</strain>
    </source>
</reference>
<dbReference type="OrthoDB" id="1522162at2"/>
<keyword evidence="3" id="KW-1185">Reference proteome</keyword>
<dbReference type="RefSeq" id="WP_124908846.1">
    <property type="nucleotide sequence ID" value="NZ_RQJP01000004.1"/>
</dbReference>
<keyword evidence="1 2" id="KW-0808">Transferase</keyword>
<dbReference type="PANTHER" id="PTHR46401:SF2">
    <property type="entry name" value="GLYCOSYLTRANSFERASE WBBK-RELATED"/>
    <property type="match status" value="1"/>
</dbReference>
<sequence length="386" mass="44097">MNINLITNVTGFPHGTATAKRINMIGKALIDSNNTFSVYTNCLTHNKYNNEPLGIYNGINFRYLHGSVNLEGRAIRKTFLFIKGIINLVLLLRSLKGIVYIYAQGNLFNVITTFLCKYYGLTIIEEINEWYHNEPGNNLRKFIVEGPMIKMADGAITISSNINDKVLDIKPSINSIIIPVLEDPDKYNSLTRLKGRDYCFWMGLVDGYIEDILLIIEASGIAYSKKCDYDIIISGPYNDASYRRIMLTAEQANFPKENIKLLGYIDDDALSKFCYNAFFYIVPMWDDIRSSHRFPTKIASFMFCGNPIITSKIGEIGNILTHKHNSLFFLPGDVNDLSKQIILLFDNDILYKNICKNSIVTAHKYFSYKSYSDILNAYFKSFDFLN</sequence>
<dbReference type="AlphaFoldDB" id="A0A3P1CIL5"/>
<protein>
    <submittedName>
        <fullName evidence="2">Glycosyltransferase family 1 protein</fullName>
    </submittedName>
</protein>
<dbReference type="EMBL" id="RQJP01000004">
    <property type="protein sequence ID" value="RRB12896.1"/>
    <property type="molecule type" value="Genomic_DNA"/>
</dbReference>
<accession>A0A3P1CIL5</accession>
<proteinExistence type="predicted"/>
<dbReference type="PANTHER" id="PTHR46401">
    <property type="entry name" value="GLYCOSYLTRANSFERASE WBBK-RELATED"/>
    <property type="match status" value="1"/>
</dbReference>
<evidence type="ECO:0000256" key="1">
    <source>
        <dbReference type="ARBA" id="ARBA00022679"/>
    </source>
</evidence>
<dbReference type="GO" id="GO:0016757">
    <property type="term" value="F:glycosyltransferase activity"/>
    <property type="evidence" value="ECO:0007669"/>
    <property type="project" value="TreeGrafter"/>
</dbReference>
<comment type="caution">
    <text evidence="2">The sequence shown here is derived from an EMBL/GenBank/DDBJ whole genome shotgun (WGS) entry which is preliminary data.</text>
</comment>
<name>A0A3P1CIL5_9BACT</name>
<evidence type="ECO:0000313" key="3">
    <source>
        <dbReference type="Proteomes" id="UP000274271"/>
    </source>
</evidence>
<dbReference type="Pfam" id="PF13692">
    <property type="entry name" value="Glyco_trans_1_4"/>
    <property type="match status" value="1"/>
</dbReference>
<dbReference type="Gene3D" id="3.40.50.2000">
    <property type="entry name" value="Glycogen Phosphorylase B"/>
    <property type="match status" value="1"/>
</dbReference>
<dbReference type="GO" id="GO:0009103">
    <property type="term" value="P:lipopolysaccharide biosynthetic process"/>
    <property type="evidence" value="ECO:0007669"/>
    <property type="project" value="TreeGrafter"/>
</dbReference>
<dbReference type="SUPFAM" id="SSF53756">
    <property type="entry name" value="UDP-Glycosyltransferase/glycogen phosphorylase"/>
    <property type="match status" value="1"/>
</dbReference>
<dbReference type="Proteomes" id="UP000274271">
    <property type="component" value="Unassembled WGS sequence"/>
</dbReference>
<organism evidence="2 3">
    <name type="scientific">Larkinella knui</name>
    <dbReference type="NCBI Taxonomy" id="2025310"/>
    <lineage>
        <taxon>Bacteria</taxon>
        <taxon>Pseudomonadati</taxon>
        <taxon>Bacteroidota</taxon>
        <taxon>Cytophagia</taxon>
        <taxon>Cytophagales</taxon>
        <taxon>Spirosomataceae</taxon>
        <taxon>Larkinella</taxon>
    </lineage>
</organism>
<gene>
    <name evidence="2" type="ORF">EHT87_22270</name>
</gene>
<evidence type="ECO:0000313" key="2">
    <source>
        <dbReference type="EMBL" id="RRB12896.1"/>
    </source>
</evidence>